<sequence length="78" mass="9109">MTNHLLHDLQLPPFCRQVVISGARKRSKMRDPSITFRNWLAHLFSPRCVPLELKRPAMAYETCLCLVTHGKLRLAMHR</sequence>
<evidence type="ECO:0000313" key="2">
    <source>
        <dbReference type="Proteomes" id="UP000540989"/>
    </source>
</evidence>
<proteinExistence type="predicted"/>
<dbReference type="EMBL" id="JACHIP010000027">
    <property type="protein sequence ID" value="MBB5061088.1"/>
    <property type="molecule type" value="Genomic_DNA"/>
</dbReference>
<dbReference type="Proteomes" id="UP000540989">
    <property type="component" value="Unassembled WGS sequence"/>
</dbReference>
<comment type="caution">
    <text evidence="1">The sequence shown here is derived from an EMBL/GenBank/DDBJ whole genome shotgun (WGS) entry which is preliminary data.</text>
</comment>
<gene>
    <name evidence="1" type="ORF">HDF16_005824</name>
</gene>
<dbReference type="AlphaFoldDB" id="A0A7W7ZJM0"/>
<reference evidence="1 2" key="1">
    <citation type="submission" date="2020-08" db="EMBL/GenBank/DDBJ databases">
        <title>Genomic Encyclopedia of Type Strains, Phase IV (KMG-V): Genome sequencing to study the core and pangenomes of soil and plant-associated prokaryotes.</title>
        <authorList>
            <person name="Whitman W."/>
        </authorList>
    </citation>
    <scope>NUCLEOTIDE SEQUENCE [LARGE SCALE GENOMIC DNA]</scope>
    <source>
        <strain evidence="1 2">M8UP14</strain>
    </source>
</reference>
<organism evidence="1 2">
    <name type="scientific">Granulicella aggregans</name>
    <dbReference type="NCBI Taxonomy" id="474949"/>
    <lineage>
        <taxon>Bacteria</taxon>
        <taxon>Pseudomonadati</taxon>
        <taxon>Acidobacteriota</taxon>
        <taxon>Terriglobia</taxon>
        <taxon>Terriglobales</taxon>
        <taxon>Acidobacteriaceae</taxon>
        <taxon>Granulicella</taxon>
    </lineage>
</organism>
<keyword evidence="2" id="KW-1185">Reference proteome</keyword>
<protein>
    <submittedName>
        <fullName evidence="1">Uncharacterized protein</fullName>
    </submittedName>
</protein>
<accession>A0A7W7ZJM0</accession>
<evidence type="ECO:0000313" key="1">
    <source>
        <dbReference type="EMBL" id="MBB5061088.1"/>
    </source>
</evidence>
<name>A0A7W7ZJM0_9BACT</name>